<sequence length="1340" mass="147484">MKKNKLIKKIFYSSLSLSVLSIGSLSAVSAFLNKDNANVQNNYNYSRTLNDDTVERWLNSNNNESTKNNQRLISFNISGDNGTDFSDELAKQYKATDSSGTSYAILTTSQNGTDAGAKTTAKHDGITKYNLTGTDAGKADWLVKFSDLQALTNSGSASESTQAQTTSLNITSIKYSSGQFGTNGSLFVLGNDGSSSYLFRIVWGGTDKGKYELVAKTNDSKVYKYMNITSQTSNSIVLFGDISSNNVDYATVSVNTTQNAKQETLTKKTIDLSATTSNLPKNPIIQDTLYYNGDNYLVVKQKKNGTSTGAKETNNVYSINKDDVLNSLVKINLSSNGDSISVPSSNVLPTKVTQDFIDKGLVGNNVTGLQVTTTLVNSNLTLLTSFEGTKTNGDNNFPYIISSVSLSNNYNLNTNLATSYNSNKKAFTIDQVSPMYSNSSIVGYIALDSLNRAYKLNNNFQPSELLYEFDSTGNTGKANANNKVFNINTYPSVADWYAQSDDSKIGDFFNNTLIGELGSGSSTYSEVLATFSFKTDSSVTGLAKYVKASDNGTSASTELTSFLNSNDAYKNYMNISSYDPRFGEPKISVSQTSIQKVSNGNGTNNYTVELEFKQTIRKNNGNGSITDGVQVSLGKKKFTFINTDGQINAVNKENIPYYLTNKYPSQITDDEISKYLIQTSNVSGLNFIKESDDTKGTLTVNITAPYMWKDGQLRTNENISIVFGGDNEPIFLKNDLANYDLSVTKVDNSYWNGDLIDSELKDRLQLQYSTLLPSEVKNENYLKDFLLLGSDFSNASLVNSGQVSPPTVNDIIVTPFDREGSALIRVTIPKIGTQQNVVYQFETPSIFKKDASANESVYYMFKTDDEVRTTKFNDNEFQRTTPTVFTSLLNGYISSNQPDKIIEWLGYFGYFSNYFSNLIYERYSSTGDSQNPVISITTTTNLPVGSMTLTIRLKDPIEGIGNVISKTFVAFQASGSIINQESTFSWGNIDGLKSRTPSSITLNDLNTNGAFIEGGSTSSLEKEVQINPINTTGSLEVIVSYKNFVQKKTDTNTGRPTEQLEIVPVKTFRNVYTGFQIRGNPVDVIIWKSESELDAQYRNKTPSELLTQISTNSDVEKLQIFTKASDELETFLTDPNNADKISLNFSGNDVNGTISIVGILTIDGVQRSISTTISGFNTNNNNFPIVMTNKESSTLTTLKQTKLPSEVTDSDLTMFYTVQNGNSLQKVISKWFDDVEGTLTVKVELINSSGSVSSVVGTSQETYSGFRTNVPVYSGTNWTIVSLSIIIPAVIMMIPISYIIFIKNRIDVKKFSKKLDDRLSEETKKKKVKNVKSIKDLLDM</sequence>
<gene>
    <name evidence="4" type="ORF">P271_591</name>
</gene>
<feature type="domain" description="Lipoprotein-associated type-17" evidence="3">
    <location>
        <begin position="1192"/>
        <end position="1268"/>
    </location>
</feature>
<feature type="domain" description="Lipoprotein-associated type-17" evidence="3">
    <location>
        <begin position="765"/>
        <end position="840"/>
    </location>
</feature>
<keyword evidence="1" id="KW-0812">Transmembrane</keyword>
<feature type="domain" description="Lipoprotein-associated type-17" evidence="3">
    <location>
        <begin position="990"/>
        <end position="1049"/>
    </location>
</feature>
<dbReference type="Proteomes" id="UP000028523">
    <property type="component" value="Unassembled WGS sequence"/>
</dbReference>
<evidence type="ECO:0000256" key="1">
    <source>
        <dbReference type="SAM" id="Phobius"/>
    </source>
</evidence>
<name>A0A084U448_MALIO</name>
<reference evidence="4 5" key="1">
    <citation type="journal article" date="2014" name="PLoS ONE">
        <title>Reduction of Hydrogen Peroxide Accumulation and Toxicity by a Catalase from Mycoplasma iowae.</title>
        <authorList>
            <person name="Pritchard R.E."/>
            <person name="Prassinos A.J."/>
            <person name="Osborne J.D."/>
            <person name="Raviv Z."/>
            <person name="Balish M.F."/>
        </authorList>
    </citation>
    <scope>NUCLEOTIDE SEQUENCE [LARGE SCALE GENOMIC DNA]</scope>
    <source>
        <strain evidence="4 5">DK-CPA</strain>
    </source>
</reference>
<organism evidence="4 5">
    <name type="scientific">Malacoplasma iowae DK-CPA</name>
    <dbReference type="NCBI Taxonomy" id="1394179"/>
    <lineage>
        <taxon>Bacteria</taxon>
        <taxon>Bacillati</taxon>
        <taxon>Mycoplasmatota</taxon>
        <taxon>Mycoplasmoidales</taxon>
        <taxon>Mycoplasmoidaceae</taxon>
        <taxon>Malacoplasma</taxon>
    </lineage>
</organism>
<comment type="caution">
    <text evidence="4">The sequence shown here is derived from an EMBL/GenBank/DDBJ whole genome shotgun (WGS) entry which is preliminary data.</text>
</comment>
<evidence type="ECO:0000259" key="3">
    <source>
        <dbReference type="Pfam" id="PF04200"/>
    </source>
</evidence>
<feature type="chain" id="PRO_5001783003" description="Lipoprotein-associated type-17 domain-containing protein" evidence="2">
    <location>
        <begin position="28"/>
        <end position="1340"/>
    </location>
</feature>
<proteinExistence type="predicted"/>
<dbReference type="EMBL" id="AWQU01000067">
    <property type="protein sequence ID" value="KFB07734.1"/>
    <property type="molecule type" value="Genomic_DNA"/>
</dbReference>
<keyword evidence="2" id="KW-0732">Signal</keyword>
<keyword evidence="1" id="KW-0472">Membrane</keyword>
<protein>
    <recommendedName>
        <fullName evidence="3">Lipoprotein-associated type-17 domain-containing protein</fullName>
    </recommendedName>
</protein>
<accession>A0A084U448</accession>
<dbReference type="InterPro" id="IPR007326">
    <property type="entry name" value="Lipoprotein-assoc_dom"/>
</dbReference>
<feature type="domain" description="Lipoprotein-associated type-17" evidence="3">
    <location>
        <begin position="651"/>
        <end position="713"/>
    </location>
</feature>
<feature type="transmembrane region" description="Helical" evidence="1">
    <location>
        <begin position="1278"/>
        <end position="1301"/>
    </location>
</feature>
<dbReference type="RefSeq" id="WP_036451611.1">
    <property type="nucleotide sequence ID" value="NZ_AWQU01000067.1"/>
</dbReference>
<feature type="domain" description="Lipoprotein-associated type-17" evidence="3">
    <location>
        <begin position="1095"/>
        <end position="1178"/>
    </location>
</feature>
<feature type="signal peptide" evidence="2">
    <location>
        <begin position="1"/>
        <end position="27"/>
    </location>
</feature>
<evidence type="ECO:0000313" key="4">
    <source>
        <dbReference type="EMBL" id="KFB07734.1"/>
    </source>
</evidence>
<keyword evidence="5" id="KW-1185">Reference proteome</keyword>
<evidence type="ECO:0000256" key="2">
    <source>
        <dbReference type="SAM" id="SignalP"/>
    </source>
</evidence>
<evidence type="ECO:0000313" key="5">
    <source>
        <dbReference type="Proteomes" id="UP000028523"/>
    </source>
</evidence>
<dbReference type="Pfam" id="PF04200">
    <property type="entry name" value="Lipoprotein_17"/>
    <property type="match status" value="5"/>
</dbReference>
<keyword evidence="1" id="KW-1133">Transmembrane helix</keyword>